<keyword evidence="2" id="KW-0812">Transmembrane</keyword>
<feature type="transmembrane region" description="Helical" evidence="2">
    <location>
        <begin position="819"/>
        <end position="837"/>
    </location>
</feature>
<reference evidence="4" key="1">
    <citation type="submission" date="2022-01" db="EMBL/GenBank/DDBJ databases">
        <title>Collection of gut derived symbiotic bacterial strains cultured from healthy donors.</title>
        <authorList>
            <person name="Lin H."/>
            <person name="Kohout C."/>
            <person name="Waligurski E."/>
            <person name="Pamer E.G."/>
        </authorList>
    </citation>
    <scope>NUCLEOTIDE SEQUENCE</scope>
    <source>
        <strain evidence="4">DFI.7.46</strain>
    </source>
</reference>
<evidence type="ECO:0000313" key="4">
    <source>
        <dbReference type="EMBL" id="MCG4618381.1"/>
    </source>
</evidence>
<sequence length="842" mass="92649">MNRKAANLSLIGVILALILGMAFLSPLAQAAGDEDEDTAALYATIYTRAKCTDLEIQEGTGWFADSYEIEAADVTSDKTLENGLRKCEIEFGLEAADYPLGKEITFSVKKGFSQIGEAQKVKVAAGSDGTPEMRMTFKEKISARYDITMVDEAGKSLPGTAESFELPLYNSVSQKNETVTVRKDSAGHGFLKALAYDDSGKFAPSSLVPATQADLSSITLKDGGQKTPYSVQKVLAMGEGFQLVLKPLKLVDKTYHVTIKRPLEVLGESDTWKFNIGGKSDPQAEKQLSLPTASGDYSFDIQATGVPEGAKLSLPSLPQAYMYYGIAGQKFDPATNTLTVTLGKQVYILASNIESVKYDSFATDYAKPGFTLGLYNQQGKLIAKSTATKTAYDYPASLFKAVTPGEYTVRIEDAAPAFKKDYNLSLQYGVRLAENGRLTMRMLQSNSNHEEVWANPYGATDERFKDDARSRALIGYKTPLLLLVPKKPVFDKVIDQAKYPIGEDAKKAYASRGDLIDYQINAKIPGDHRLVVKYGKYVDMGFKDTATVIDKLDERLELVPDSLKVMEDGDLATDFEARYNPDTREIRLLDKAKTQVAEFDFLKAIKIPEARNLSIKFQVKLKKLGKQPIYNRIPDSETEIIPYLDLLVKKHWEGGLELLKDFDMRDYIDNFQVETWQGDNKIATEPVRKYLKADSFRQGEGKDFQFALEKLPKYTLADVEKKPEERVALTYKVTENLPAELAGKFEVSQVAQAEQNDGVNLVSFTNTFIPPTPPPTPPSTPPVTPPVTPPATPPVTPPGTPPATPPVPEEIVHTGSSSAALLGICALGVALGATVILRRRYR</sequence>
<dbReference type="RefSeq" id="WP_238128281.1">
    <property type="nucleotide sequence ID" value="NZ_JAKNHJ010000015.1"/>
</dbReference>
<evidence type="ECO:0000313" key="5">
    <source>
        <dbReference type="Proteomes" id="UP001200537"/>
    </source>
</evidence>
<keyword evidence="2" id="KW-0472">Membrane</keyword>
<feature type="compositionally biased region" description="Pro residues" evidence="1">
    <location>
        <begin position="770"/>
        <end position="808"/>
    </location>
</feature>
<keyword evidence="3" id="KW-0732">Signal</keyword>
<accession>A0AAJ1EYK0</accession>
<dbReference type="Gene3D" id="2.60.40.740">
    <property type="match status" value="1"/>
</dbReference>
<organism evidence="4 5">
    <name type="scientific">Varibaculum cambriense</name>
    <dbReference type="NCBI Taxonomy" id="184870"/>
    <lineage>
        <taxon>Bacteria</taxon>
        <taxon>Bacillati</taxon>
        <taxon>Actinomycetota</taxon>
        <taxon>Actinomycetes</taxon>
        <taxon>Actinomycetales</taxon>
        <taxon>Actinomycetaceae</taxon>
        <taxon>Varibaculum</taxon>
    </lineage>
</organism>
<protein>
    <submittedName>
        <fullName evidence="4">Isopeptide-forming domain-containing fimbrial protein</fullName>
    </submittedName>
</protein>
<feature type="chain" id="PRO_5042476306" evidence="3">
    <location>
        <begin position="31"/>
        <end position="842"/>
    </location>
</feature>
<evidence type="ECO:0000256" key="2">
    <source>
        <dbReference type="SAM" id="Phobius"/>
    </source>
</evidence>
<dbReference type="Proteomes" id="UP001200537">
    <property type="component" value="Unassembled WGS sequence"/>
</dbReference>
<evidence type="ECO:0000256" key="1">
    <source>
        <dbReference type="SAM" id="MobiDB-lite"/>
    </source>
</evidence>
<proteinExistence type="predicted"/>
<keyword evidence="2" id="KW-1133">Transmembrane helix</keyword>
<feature type="region of interest" description="Disordered" evidence="1">
    <location>
        <begin position="769"/>
        <end position="811"/>
    </location>
</feature>
<dbReference type="EMBL" id="JAKNHJ010000015">
    <property type="protein sequence ID" value="MCG4618381.1"/>
    <property type="molecule type" value="Genomic_DNA"/>
</dbReference>
<name>A0AAJ1EYK0_9ACTO</name>
<evidence type="ECO:0000256" key="3">
    <source>
        <dbReference type="SAM" id="SignalP"/>
    </source>
</evidence>
<dbReference type="AlphaFoldDB" id="A0AAJ1EYK0"/>
<comment type="caution">
    <text evidence="4">The sequence shown here is derived from an EMBL/GenBank/DDBJ whole genome shotgun (WGS) entry which is preliminary data.</text>
</comment>
<gene>
    <name evidence="4" type="ORF">L0M99_07745</name>
</gene>
<feature type="signal peptide" evidence="3">
    <location>
        <begin position="1"/>
        <end position="30"/>
    </location>
</feature>